<dbReference type="Proteomes" id="UP000057158">
    <property type="component" value="Chromosome"/>
</dbReference>
<dbReference type="STRING" id="1603606.DSOUD_1410"/>
<reference evidence="3 4" key="1">
    <citation type="submission" date="2015-07" db="EMBL/GenBank/DDBJ databases">
        <title>Isolation and Genomic Characterization of a Novel Halophilic Metal-Reducing Deltaproteobacterium from the Deep Subsurface.</title>
        <authorList>
            <person name="Badalamenti J.P."/>
            <person name="Summers Z.M."/>
            <person name="Gralnick J.A."/>
            <person name="Bond D.R."/>
        </authorList>
    </citation>
    <scope>NUCLEOTIDE SEQUENCE [LARGE SCALE GENOMIC DNA]</scope>
    <source>
        <strain evidence="3 4">WTL</strain>
    </source>
</reference>
<dbReference type="Pfam" id="PF20432">
    <property type="entry name" value="Xre-like-HTH"/>
    <property type="match status" value="1"/>
</dbReference>
<feature type="domain" description="Antitoxin Xre-like helix-turn-helix" evidence="2">
    <location>
        <begin position="21"/>
        <end position="82"/>
    </location>
</feature>
<organism evidence="3 4">
    <name type="scientific">Desulfuromonas soudanensis</name>
    <dbReference type="NCBI Taxonomy" id="1603606"/>
    <lineage>
        <taxon>Bacteria</taxon>
        <taxon>Pseudomonadati</taxon>
        <taxon>Thermodesulfobacteriota</taxon>
        <taxon>Desulfuromonadia</taxon>
        <taxon>Desulfuromonadales</taxon>
        <taxon>Desulfuromonadaceae</taxon>
        <taxon>Desulfuromonas</taxon>
    </lineage>
</organism>
<evidence type="ECO:0000259" key="2">
    <source>
        <dbReference type="Pfam" id="PF20432"/>
    </source>
</evidence>
<accession>A0A0M3QFG5</accession>
<dbReference type="PATRIC" id="fig|1603606.3.peg.1538"/>
<gene>
    <name evidence="3" type="ORF">DSOUD_1410</name>
</gene>
<protein>
    <submittedName>
        <fullName evidence="3">XRE family transcriptional regulator</fullName>
    </submittedName>
</protein>
<dbReference type="InterPro" id="IPR011979">
    <property type="entry name" value="Antitox_Xre"/>
</dbReference>
<keyword evidence="4" id="KW-1185">Reference proteome</keyword>
<dbReference type="KEGG" id="des:DSOUD_1410"/>
<evidence type="ECO:0000259" key="1">
    <source>
        <dbReference type="Pfam" id="PF09722"/>
    </source>
</evidence>
<dbReference type="Pfam" id="PF09722">
    <property type="entry name" value="Xre_MbcA_ParS_C"/>
    <property type="match status" value="1"/>
</dbReference>
<evidence type="ECO:0000313" key="3">
    <source>
        <dbReference type="EMBL" id="ALC16189.1"/>
    </source>
</evidence>
<dbReference type="NCBIfam" id="TIGR02293">
    <property type="entry name" value="TAS_TIGR02293"/>
    <property type="match status" value="1"/>
</dbReference>
<dbReference type="EMBL" id="CP010802">
    <property type="protein sequence ID" value="ALC16189.1"/>
    <property type="molecule type" value="Genomic_DNA"/>
</dbReference>
<dbReference type="InterPro" id="IPR024467">
    <property type="entry name" value="Xre/MbcA/ParS-like_toxin-bd"/>
</dbReference>
<proteinExistence type="predicted"/>
<evidence type="ECO:0000313" key="4">
    <source>
        <dbReference type="Proteomes" id="UP000057158"/>
    </source>
</evidence>
<dbReference type="AlphaFoldDB" id="A0A0M3QFG5"/>
<dbReference type="InterPro" id="IPR046847">
    <property type="entry name" value="Xre-like_HTH"/>
</dbReference>
<dbReference type="OrthoDB" id="565125at2"/>
<dbReference type="RefSeq" id="WP_157671783.1">
    <property type="nucleotide sequence ID" value="NZ_CP010802.1"/>
</dbReference>
<feature type="domain" description="Antitoxin Xre/MbcA/ParS-like toxin-binding" evidence="1">
    <location>
        <begin position="89"/>
        <end position="136"/>
    </location>
</feature>
<dbReference type="GO" id="GO:0003677">
    <property type="term" value="F:DNA binding"/>
    <property type="evidence" value="ECO:0007669"/>
    <property type="project" value="InterPro"/>
</dbReference>
<name>A0A0M3QFG5_9BACT</name>
<sequence>MPTVALTKILGVSLPEGSPLDLIEKTRQGLPRRSIDFLSKALDIKPVDLSAHLPVTWRTIQRYEADKRLSPDISDHIVQIARVYQRCTEVIKDRQLAVKWLKMPIRGLGNEVPLDLLDTNTGVQLVLDELGRLEQGVFS</sequence>